<reference evidence="8 9" key="1">
    <citation type="journal article" date="2012" name="J. Bacteriol.">
        <title>Draft Genome Sequences for Two Metal-Reducing Pelosinus fermentans Strains Isolated from a Cr(VI)-Contaminated Site and for Type Strain R7.</title>
        <authorList>
            <person name="Brown S.D."/>
            <person name="Podar M."/>
            <person name="Klingeman D.M."/>
            <person name="Johnson C.M."/>
            <person name="Yang Z.K."/>
            <person name="Utturkar S.M."/>
            <person name="Land M.L."/>
            <person name="Mosher J.J."/>
            <person name="Hurt R.A.Jr."/>
            <person name="Phelps T.J."/>
            <person name="Palumbo A.V."/>
            <person name="Arkin A.P."/>
            <person name="Hazen T.C."/>
            <person name="Elias D.A."/>
        </authorList>
    </citation>
    <scope>NUCLEOTIDE SEQUENCE [LARGE SCALE GENOMIC DNA]</scope>
    <source>
        <strain evidence="8 9">B4</strain>
    </source>
</reference>
<feature type="transmembrane region" description="Helical" evidence="6">
    <location>
        <begin position="235"/>
        <end position="257"/>
    </location>
</feature>
<dbReference type="Pfam" id="PF00083">
    <property type="entry name" value="Sugar_tr"/>
    <property type="match status" value="1"/>
</dbReference>
<feature type="transmembrane region" description="Helical" evidence="6">
    <location>
        <begin position="207"/>
        <end position="229"/>
    </location>
</feature>
<dbReference type="PROSITE" id="PS50850">
    <property type="entry name" value="MFS"/>
    <property type="match status" value="1"/>
</dbReference>
<keyword evidence="4 6" id="KW-1133">Transmembrane helix</keyword>
<dbReference type="InterPro" id="IPR050814">
    <property type="entry name" value="Myo-inositol_Transporter"/>
</dbReference>
<dbReference type="InterPro" id="IPR003663">
    <property type="entry name" value="Sugar/inositol_transpt"/>
</dbReference>
<dbReference type="InterPro" id="IPR036259">
    <property type="entry name" value="MFS_trans_sf"/>
</dbReference>
<feature type="transmembrane region" description="Helical" evidence="6">
    <location>
        <begin position="170"/>
        <end position="195"/>
    </location>
</feature>
<dbReference type="EMBL" id="AKVJ01000030">
    <property type="protein sequence ID" value="EIW17498.1"/>
    <property type="molecule type" value="Genomic_DNA"/>
</dbReference>
<organism evidence="8 9">
    <name type="scientific">Pelosinus fermentans B4</name>
    <dbReference type="NCBI Taxonomy" id="1149862"/>
    <lineage>
        <taxon>Bacteria</taxon>
        <taxon>Bacillati</taxon>
        <taxon>Bacillota</taxon>
        <taxon>Negativicutes</taxon>
        <taxon>Selenomonadales</taxon>
        <taxon>Sporomusaceae</taxon>
        <taxon>Pelosinus</taxon>
    </lineage>
</organism>
<keyword evidence="5 6" id="KW-0472">Membrane</keyword>
<gene>
    <name evidence="8" type="ORF">FB4_4247</name>
</gene>
<evidence type="ECO:0000256" key="1">
    <source>
        <dbReference type="ARBA" id="ARBA00004651"/>
    </source>
</evidence>
<comment type="caution">
    <text evidence="8">The sequence shown here is derived from an EMBL/GenBank/DDBJ whole genome shotgun (WGS) entry which is preliminary data.</text>
</comment>
<proteinExistence type="predicted"/>
<dbReference type="PANTHER" id="PTHR48020:SF12">
    <property type="entry name" value="PROTON MYO-INOSITOL COTRANSPORTER"/>
    <property type="match status" value="1"/>
</dbReference>
<sequence length="282" mass="30844">MALFIGMLKTDESPRWLVARGRISEAMNVLQKTRSTKEQAIAELNEIQGLLSEESHCKKFVLSDLKQPWIRRLLMLGIGLSITQQITGVNSIMFYGSQILVQSGFSTQAALIGNIGNGLISVLGAGLGLYMVGKIGRRSMLTAGLVGTTSCMLGIAIISNVMSTSALLPYLVLSLTVTFLAFQQSCVSPITWLMCSEIFPLRMRGTGMGLSVCFQWIGNFAVGFSFPILLSKFGLSSTFFVFVGLGICAILFIRLFMPETKDKTLEQLEEMFQEKAGETSVF</sequence>
<protein>
    <submittedName>
        <fullName evidence="8">General substrate transporter</fullName>
    </submittedName>
</protein>
<evidence type="ECO:0000256" key="2">
    <source>
        <dbReference type="ARBA" id="ARBA00022448"/>
    </source>
</evidence>
<dbReference type="AlphaFoldDB" id="I8RDY3"/>
<dbReference type="Gene3D" id="1.20.1250.20">
    <property type="entry name" value="MFS general substrate transporter like domains"/>
    <property type="match status" value="1"/>
</dbReference>
<dbReference type="GO" id="GO:0022857">
    <property type="term" value="F:transmembrane transporter activity"/>
    <property type="evidence" value="ECO:0007669"/>
    <property type="project" value="InterPro"/>
</dbReference>
<keyword evidence="3 6" id="KW-0812">Transmembrane</keyword>
<evidence type="ECO:0000313" key="8">
    <source>
        <dbReference type="EMBL" id="EIW17498.1"/>
    </source>
</evidence>
<evidence type="ECO:0000256" key="6">
    <source>
        <dbReference type="SAM" id="Phobius"/>
    </source>
</evidence>
<keyword evidence="9" id="KW-1185">Reference proteome</keyword>
<dbReference type="OrthoDB" id="9783823at2"/>
<comment type="subcellular location">
    <subcellularLocation>
        <location evidence="1">Cell membrane</location>
        <topology evidence="1">Multi-pass membrane protein</topology>
    </subcellularLocation>
</comment>
<feature type="transmembrane region" description="Helical" evidence="6">
    <location>
        <begin position="73"/>
        <end position="95"/>
    </location>
</feature>
<dbReference type="PATRIC" id="fig|1149862.3.peg.3216"/>
<keyword evidence="2" id="KW-0813">Transport</keyword>
<dbReference type="SUPFAM" id="SSF103473">
    <property type="entry name" value="MFS general substrate transporter"/>
    <property type="match status" value="1"/>
</dbReference>
<name>I8RDY3_9FIRM</name>
<evidence type="ECO:0000256" key="5">
    <source>
        <dbReference type="ARBA" id="ARBA00023136"/>
    </source>
</evidence>
<dbReference type="PRINTS" id="PR00171">
    <property type="entry name" value="SUGRTRNSPORT"/>
</dbReference>
<dbReference type="InterPro" id="IPR005828">
    <property type="entry name" value="MFS_sugar_transport-like"/>
</dbReference>
<dbReference type="PANTHER" id="PTHR48020">
    <property type="entry name" value="PROTON MYO-INOSITOL COTRANSPORTER"/>
    <property type="match status" value="1"/>
</dbReference>
<feature type="transmembrane region" description="Helical" evidence="6">
    <location>
        <begin position="140"/>
        <end position="158"/>
    </location>
</feature>
<evidence type="ECO:0000313" key="9">
    <source>
        <dbReference type="Proteomes" id="UP000004324"/>
    </source>
</evidence>
<dbReference type="InterPro" id="IPR020846">
    <property type="entry name" value="MFS_dom"/>
</dbReference>
<accession>I8RDY3</accession>
<evidence type="ECO:0000256" key="3">
    <source>
        <dbReference type="ARBA" id="ARBA00022692"/>
    </source>
</evidence>
<feature type="transmembrane region" description="Helical" evidence="6">
    <location>
        <begin position="115"/>
        <end position="133"/>
    </location>
</feature>
<feature type="domain" description="Major facilitator superfamily (MFS) profile" evidence="7">
    <location>
        <begin position="1"/>
        <end position="261"/>
    </location>
</feature>
<dbReference type="GO" id="GO:0005886">
    <property type="term" value="C:plasma membrane"/>
    <property type="evidence" value="ECO:0007669"/>
    <property type="project" value="UniProtKB-SubCell"/>
</dbReference>
<evidence type="ECO:0000256" key="4">
    <source>
        <dbReference type="ARBA" id="ARBA00022989"/>
    </source>
</evidence>
<dbReference type="Proteomes" id="UP000004324">
    <property type="component" value="Unassembled WGS sequence"/>
</dbReference>
<evidence type="ECO:0000259" key="7">
    <source>
        <dbReference type="PROSITE" id="PS50850"/>
    </source>
</evidence>